<keyword evidence="1" id="KW-0732">Signal</keyword>
<organism evidence="2 3">
    <name type="scientific">Dyella nitratireducens</name>
    <dbReference type="NCBI Taxonomy" id="1849580"/>
    <lineage>
        <taxon>Bacteria</taxon>
        <taxon>Pseudomonadati</taxon>
        <taxon>Pseudomonadota</taxon>
        <taxon>Gammaproteobacteria</taxon>
        <taxon>Lysobacterales</taxon>
        <taxon>Rhodanobacteraceae</taxon>
        <taxon>Dyella</taxon>
    </lineage>
</organism>
<comment type="caution">
    <text evidence="2">The sequence shown here is derived from an EMBL/GenBank/DDBJ whole genome shotgun (WGS) entry which is preliminary data.</text>
</comment>
<feature type="signal peptide" evidence="1">
    <location>
        <begin position="1"/>
        <end position="21"/>
    </location>
</feature>
<accession>A0ABQ1GXF7</accession>
<protein>
    <submittedName>
        <fullName evidence="2">Uncharacterized protein</fullName>
    </submittedName>
</protein>
<evidence type="ECO:0000313" key="2">
    <source>
        <dbReference type="EMBL" id="GGA51860.1"/>
    </source>
</evidence>
<evidence type="ECO:0000256" key="1">
    <source>
        <dbReference type="SAM" id="SignalP"/>
    </source>
</evidence>
<dbReference type="EMBL" id="BMJA01000007">
    <property type="protein sequence ID" value="GGA51860.1"/>
    <property type="molecule type" value="Genomic_DNA"/>
</dbReference>
<dbReference type="RefSeq" id="WP_188798376.1">
    <property type="nucleotide sequence ID" value="NZ_BMJA01000007.1"/>
</dbReference>
<gene>
    <name evidence="2" type="ORF">GCM10010981_46610</name>
</gene>
<feature type="chain" id="PRO_5046776058" evidence="1">
    <location>
        <begin position="22"/>
        <end position="218"/>
    </location>
</feature>
<keyword evidence="3" id="KW-1185">Reference proteome</keyword>
<evidence type="ECO:0000313" key="3">
    <source>
        <dbReference type="Proteomes" id="UP000620046"/>
    </source>
</evidence>
<dbReference type="Proteomes" id="UP000620046">
    <property type="component" value="Unassembled WGS sequence"/>
</dbReference>
<proteinExistence type="predicted"/>
<name>A0ABQ1GXF7_9GAMM</name>
<sequence>MSSMASRFAWIFAIVCLPGLANDQKTLPPVQVTAPAYTSHHGGYLISGDFKVDPRMPSIVFPSQPLVAEDVLSVEPVYLANDDYLVVQECASADCSRASLVRVWHPGGVATEIQNDPNRILIRHENKYWIWVKRLPLASAMGCSDCNDEHFYTSFEPFSPPMVLMPNGELAAYNREALLAARDQDPVPVKTQSHEGSTFVVTYADGSTVRIRRMHAEH</sequence>
<reference evidence="3" key="1">
    <citation type="journal article" date="2019" name="Int. J. Syst. Evol. Microbiol.">
        <title>The Global Catalogue of Microorganisms (GCM) 10K type strain sequencing project: providing services to taxonomists for standard genome sequencing and annotation.</title>
        <authorList>
            <consortium name="The Broad Institute Genomics Platform"/>
            <consortium name="The Broad Institute Genome Sequencing Center for Infectious Disease"/>
            <person name="Wu L."/>
            <person name="Ma J."/>
        </authorList>
    </citation>
    <scope>NUCLEOTIDE SEQUENCE [LARGE SCALE GENOMIC DNA]</scope>
    <source>
        <strain evidence="3">CGMCC 1.15439</strain>
    </source>
</reference>